<sequence>MATIRKRGDKWQVQVRRQGHAPITRSFLQKADAVAWARQTETKLDRDGLVVDTSMLKRMTKSDLVERYLTEVVPRKRGAAVERIILRAFLRSPLAKTSLSAVTAQDFANFRDERLQKVKASTLRREFGILSHCFEMARKEWSIPLPANPLSTVKLPKNPLPRDRRLDQDDPAKLGAALGKTRVWWLEPLVTLAVETGMRRGELVSIRWCDVDLVARTVHLPMSKNGLPRTVPLTPKAIETLEAIRPVPMPPRETPTTSDRVFPVTTNAVRLAWGMRMVASGIAASL</sequence>
<dbReference type="GO" id="GO:0003677">
    <property type="term" value="F:DNA binding"/>
    <property type="evidence" value="ECO:0007669"/>
    <property type="project" value="UniProtKB-UniRule"/>
</dbReference>
<dbReference type="Gene3D" id="1.10.443.10">
    <property type="entry name" value="Intergrase catalytic core"/>
    <property type="match status" value="1"/>
</dbReference>
<feature type="domain" description="Tyr recombinase" evidence="6">
    <location>
        <begin position="161"/>
        <end position="286"/>
    </location>
</feature>
<evidence type="ECO:0000256" key="2">
    <source>
        <dbReference type="ARBA" id="ARBA00022908"/>
    </source>
</evidence>
<dbReference type="PANTHER" id="PTHR30629">
    <property type="entry name" value="PROPHAGE INTEGRASE"/>
    <property type="match status" value="1"/>
</dbReference>
<dbReference type="Proteomes" id="UP000065734">
    <property type="component" value="Chromosome I"/>
</dbReference>
<dbReference type="Pfam" id="PF00589">
    <property type="entry name" value="Phage_integrase"/>
    <property type="match status" value="1"/>
</dbReference>
<evidence type="ECO:0000259" key="6">
    <source>
        <dbReference type="PROSITE" id="PS51898"/>
    </source>
</evidence>
<dbReference type="InterPro" id="IPR010998">
    <property type="entry name" value="Integrase_recombinase_N"/>
</dbReference>
<dbReference type="OrthoDB" id="6388170at2"/>
<accession>A0A0P0JM19</accession>
<evidence type="ECO:0000256" key="5">
    <source>
        <dbReference type="PROSITE-ProRule" id="PRU01248"/>
    </source>
</evidence>
<dbReference type="PROSITE" id="PS51900">
    <property type="entry name" value="CB"/>
    <property type="match status" value="1"/>
</dbReference>
<protein>
    <submittedName>
        <fullName evidence="8">Site-specific tyrosine recombinase XerC</fullName>
    </submittedName>
</protein>
<dbReference type="InterPro" id="IPR002104">
    <property type="entry name" value="Integrase_catalytic"/>
</dbReference>
<evidence type="ECO:0000313" key="9">
    <source>
        <dbReference type="Proteomes" id="UP000065734"/>
    </source>
</evidence>
<feature type="domain" description="Core-binding (CB)" evidence="7">
    <location>
        <begin position="59"/>
        <end position="138"/>
    </location>
</feature>
<organism evidence="8 9">
    <name type="scientific">Blastochloris viridis</name>
    <name type="common">Rhodopseudomonas viridis</name>
    <dbReference type="NCBI Taxonomy" id="1079"/>
    <lineage>
        <taxon>Bacteria</taxon>
        <taxon>Pseudomonadati</taxon>
        <taxon>Pseudomonadota</taxon>
        <taxon>Alphaproteobacteria</taxon>
        <taxon>Hyphomicrobiales</taxon>
        <taxon>Blastochloridaceae</taxon>
        <taxon>Blastochloris</taxon>
    </lineage>
</organism>
<dbReference type="Gene3D" id="1.10.150.130">
    <property type="match status" value="1"/>
</dbReference>
<name>A0A0P0JM19_BLAVI</name>
<dbReference type="GO" id="GO:0006310">
    <property type="term" value="P:DNA recombination"/>
    <property type="evidence" value="ECO:0007669"/>
    <property type="project" value="UniProtKB-KW"/>
</dbReference>
<evidence type="ECO:0000256" key="1">
    <source>
        <dbReference type="ARBA" id="ARBA00008857"/>
    </source>
</evidence>
<dbReference type="InterPro" id="IPR011010">
    <property type="entry name" value="DNA_brk_join_enz"/>
</dbReference>
<dbReference type="GO" id="GO:0015074">
    <property type="term" value="P:DNA integration"/>
    <property type="evidence" value="ECO:0007669"/>
    <property type="project" value="UniProtKB-KW"/>
</dbReference>
<dbReference type="PROSITE" id="PS51898">
    <property type="entry name" value="TYR_RECOMBINASE"/>
    <property type="match status" value="1"/>
</dbReference>
<keyword evidence="2" id="KW-0229">DNA integration</keyword>
<proteinExistence type="inferred from homology"/>
<evidence type="ECO:0000259" key="7">
    <source>
        <dbReference type="PROSITE" id="PS51900"/>
    </source>
</evidence>
<dbReference type="STRING" id="1079.BVIR_2557"/>
<evidence type="ECO:0000313" key="8">
    <source>
        <dbReference type="EMBL" id="CUU42984.1"/>
    </source>
</evidence>
<evidence type="ECO:0000256" key="4">
    <source>
        <dbReference type="ARBA" id="ARBA00023172"/>
    </source>
</evidence>
<reference evidence="9" key="1">
    <citation type="journal article" date="2016" name="Genome Announc.">
        <title>Revised genome sequence of the purple photosynthetic bacterium Blastochloris viridis.</title>
        <authorList>
            <person name="Liu L.N."/>
            <person name="Faulkner M."/>
            <person name="Liu X."/>
            <person name="Huang F."/>
            <person name="Darby A.C."/>
            <person name="Hall N."/>
        </authorList>
    </citation>
    <scope>NUCLEOTIDE SEQUENCE [LARGE SCALE GENOMIC DNA]</scope>
    <source>
        <strain evidence="9">ATCC 19567 / DSM 133 / F</strain>
    </source>
</reference>
<dbReference type="AlphaFoldDB" id="A0A0P0JM19"/>
<dbReference type="RefSeq" id="WP_055037943.1">
    <property type="nucleotide sequence ID" value="NZ_AP014854.2"/>
</dbReference>
<comment type="similarity">
    <text evidence="1">Belongs to the 'phage' integrase family.</text>
</comment>
<dbReference type="InterPro" id="IPR050808">
    <property type="entry name" value="Phage_Integrase"/>
</dbReference>
<keyword evidence="3 5" id="KW-0238">DNA-binding</keyword>
<dbReference type="SUPFAM" id="SSF56349">
    <property type="entry name" value="DNA breaking-rejoining enzymes"/>
    <property type="match status" value="1"/>
</dbReference>
<dbReference type="KEGG" id="bvr:BVIR_2557"/>
<dbReference type="InterPro" id="IPR044068">
    <property type="entry name" value="CB"/>
</dbReference>
<dbReference type="PANTHER" id="PTHR30629:SF2">
    <property type="entry name" value="PROPHAGE INTEGRASE INTS-RELATED"/>
    <property type="match status" value="1"/>
</dbReference>
<dbReference type="EMBL" id="LN907867">
    <property type="protein sequence ID" value="CUU42984.1"/>
    <property type="molecule type" value="Genomic_DNA"/>
</dbReference>
<gene>
    <name evidence="8" type="ORF">BVIRIDIS_20010</name>
</gene>
<keyword evidence="4" id="KW-0233">DNA recombination</keyword>
<dbReference type="InterPro" id="IPR013762">
    <property type="entry name" value="Integrase-like_cat_sf"/>
</dbReference>
<keyword evidence="9" id="KW-1185">Reference proteome</keyword>
<evidence type="ECO:0000256" key="3">
    <source>
        <dbReference type="ARBA" id="ARBA00023125"/>
    </source>
</evidence>
<dbReference type="CDD" id="cd00796">
    <property type="entry name" value="INT_Rci_Hp1_C"/>
    <property type="match status" value="1"/>
</dbReference>